<comment type="similarity">
    <text evidence="1">Belongs to the hemerythrin family.</text>
</comment>
<accession>K9VD32</accession>
<dbReference type="Proteomes" id="UP000010478">
    <property type="component" value="Chromosome"/>
</dbReference>
<dbReference type="SUPFAM" id="SSF47188">
    <property type="entry name" value="Hemerythrin-like"/>
    <property type="match status" value="1"/>
</dbReference>
<dbReference type="GO" id="GO:0046872">
    <property type="term" value="F:metal ion binding"/>
    <property type="evidence" value="ECO:0007669"/>
    <property type="project" value="UniProtKB-KW"/>
</dbReference>
<dbReference type="eggNOG" id="COG2703">
    <property type="taxonomic scope" value="Bacteria"/>
</dbReference>
<keyword evidence="3" id="KW-0408">Iron</keyword>
<evidence type="ECO:0000256" key="2">
    <source>
        <dbReference type="ARBA" id="ARBA00022723"/>
    </source>
</evidence>
<evidence type="ECO:0000313" key="4">
    <source>
        <dbReference type="EMBL" id="AFZ05846.1"/>
    </source>
</evidence>
<gene>
    <name evidence="4" type="ORF">Osc7112_1305</name>
</gene>
<dbReference type="STRING" id="179408.Osc7112_1305"/>
<keyword evidence="5" id="KW-1185">Reference proteome</keyword>
<evidence type="ECO:0000313" key="5">
    <source>
        <dbReference type="Proteomes" id="UP000010478"/>
    </source>
</evidence>
<dbReference type="InterPro" id="IPR035938">
    <property type="entry name" value="Hemerythrin-like_sf"/>
</dbReference>
<keyword evidence="2" id="KW-0479">Metal-binding</keyword>
<dbReference type="EMBL" id="CP003614">
    <property type="protein sequence ID" value="AFZ05846.1"/>
    <property type="molecule type" value="Genomic_DNA"/>
</dbReference>
<dbReference type="AlphaFoldDB" id="K9VD32"/>
<dbReference type="RefSeq" id="WP_015175169.1">
    <property type="nucleotide sequence ID" value="NC_019729.1"/>
</dbReference>
<organism evidence="4 5">
    <name type="scientific">Phormidium nigroviride PCC 7112</name>
    <dbReference type="NCBI Taxonomy" id="179408"/>
    <lineage>
        <taxon>Bacteria</taxon>
        <taxon>Bacillati</taxon>
        <taxon>Cyanobacteriota</taxon>
        <taxon>Cyanophyceae</taxon>
        <taxon>Oscillatoriophycideae</taxon>
        <taxon>Oscillatoriales</taxon>
        <taxon>Oscillatoriaceae</taxon>
        <taxon>Phormidium</taxon>
    </lineage>
</organism>
<name>K9VD32_9CYAN</name>
<dbReference type="NCBIfam" id="TIGR02481">
    <property type="entry name" value="hemeryth_dom"/>
    <property type="match status" value="1"/>
</dbReference>
<dbReference type="CDD" id="cd12107">
    <property type="entry name" value="Hemerythrin"/>
    <property type="match status" value="1"/>
</dbReference>
<dbReference type="HOGENOM" id="CLU_086902_3_1_3"/>
<protein>
    <submittedName>
        <fullName evidence="4">Hemerythrin-like metal-binding protein</fullName>
    </submittedName>
</protein>
<dbReference type="Gene3D" id="1.20.120.50">
    <property type="entry name" value="Hemerythrin-like"/>
    <property type="match status" value="1"/>
</dbReference>
<dbReference type="OrthoDB" id="9797092at2"/>
<dbReference type="KEGG" id="oni:Osc7112_1305"/>
<reference evidence="4 5" key="1">
    <citation type="submission" date="2012-05" db="EMBL/GenBank/DDBJ databases">
        <title>Finished chromosome of genome of Oscillatoria sp. PCC 7112.</title>
        <authorList>
            <consortium name="US DOE Joint Genome Institute"/>
            <person name="Gugger M."/>
            <person name="Coursin T."/>
            <person name="Rippka R."/>
            <person name="Tandeau De Marsac N."/>
            <person name="Huntemann M."/>
            <person name="Wei C.-L."/>
            <person name="Han J."/>
            <person name="Detter J.C."/>
            <person name="Han C."/>
            <person name="Tapia R."/>
            <person name="Davenport K."/>
            <person name="Daligault H."/>
            <person name="Erkkila T."/>
            <person name="Gu W."/>
            <person name="Munk A.C.C."/>
            <person name="Teshima H."/>
            <person name="Xu Y."/>
            <person name="Chain P."/>
            <person name="Chen A."/>
            <person name="Krypides N."/>
            <person name="Mavromatis K."/>
            <person name="Markowitz V."/>
            <person name="Szeto E."/>
            <person name="Ivanova N."/>
            <person name="Mikhailova N."/>
            <person name="Ovchinnikova G."/>
            <person name="Pagani I."/>
            <person name="Pati A."/>
            <person name="Goodwin L."/>
            <person name="Peters L."/>
            <person name="Pitluck S."/>
            <person name="Woyke T."/>
            <person name="Kerfeld C."/>
        </authorList>
    </citation>
    <scope>NUCLEOTIDE SEQUENCE [LARGE SCALE GENOMIC DNA]</scope>
    <source>
        <strain evidence="4 5">PCC 7112</strain>
    </source>
</reference>
<dbReference type="InterPro" id="IPR012827">
    <property type="entry name" value="Hemerythrin_metal-bd"/>
</dbReference>
<sequence length="134" mass="15433">MPLVIGNDSLSIGLPENYRQYKQLIDQLNTLVDAMFANRGKEEIKGIVYFLDLYIAQNFCFEENFRQRYKCPVASNNAAVPTKFIKTLSEVRQELQTKGSSLSLAIKVNEQLLDWFVNHIKKVEREIKSCTSKP</sequence>
<proteinExistence type="inferred from homology"/>
<evidence type="ECO:0000256" key="1">
    <source>
        <dbReference type="ARBA" id="ARBA00010587"/>
    </source>
</evidence>
<evidence type="ECO:0000256" key="3">
    <source>
        <dbReference type="ARBA" id="ARBA00023004"/>
    </source>
</evidence>